<accession>A0A1I1LZK8</accession>
<evidence type="ECO:0008006" key="3">
    <source>
        <dbReference type="Google" id="ProtNLM"/>
    </source>
</evidence>
<dbReference type="STRING" id="910347.SAMN05421773_10623"/>
<dbReference type="AlphaFoldDB" id="A0A1I1LZK8"/>
<sequence length="446" mass="47863">MATRTPNHALARVIEEAGLTYAQVASAVNRAAAQAGMTLHYTQPSVSQWVKGTLPRETVRPFILEVLTRRLGRPITSSEVGFPSGLVAPHTRRQDVVEGLVELGVADIARRGVINAGLFSVAMSIPDWPDVVGRTKAVRAGRVQRVGMAEVEVVRAMTQKISGLDDEFGGRHARPMAVGFLIGSVGPYLVASATLEVRKAMLAATADLCYLIGYMAVDEGLHGLAQHYYVKALELAGAAEDHLTYCTTLRGMSVQAVDLGHSAQALRLADAAAAASPAAGPRKRGFLAGQQAHAYAAMGDRRAAMRYLREAEVALEKAESRPGFGGYDPSTLAYHEGQVRYEMGDLPGSVAAFKLCDQLRDDVYRRTRVRQNAFLAERQLAVGLLEEACATWGSVLDEYPLVNSGRADEKVAIMKASLRPYLGHRAARGLYERAQAATAPPSPGAT</sequence>
<gene>
    <name evidence="1" type="ORF">SAMN05421773_10623</name>
</gene>
<proteinExistence type="predicted"/>
<name>A0A1I1LZK8_9ACTN</name>
<dbReference type="RefSeq" id="WP_093838929.1">
    <property type="nucleotide sequence ID" value="NZ_FOLM01000006.1"/>
</dbReference>
<dbReference type="InterPro" id="IPR011990">
    <property type="entry name" value="TPR-like_helical_dom_sf"/>
</dbReference>
<protein>
    <recommendedName>
        <fullName evidence="3">Tetratricopeptide repeat-containing protein</fullName>
    </recommendedName>
</protein>
<evidence type="ECO:0000313" key="1">
    <source>
        <dbReference type="EMBL" id="SFC78286.1"/>
    </source>
</evidence>
<dbReference type="Gene3D" id="1.25.40.10">
    <property type="entry name" value="Tetratricopeptide repeat domain"/>
    <property type="match status" value="1"/>
</dbReference>
<dbReference type="OrthoDB" id="3213425at2"/>
<dbReference type="SUPFAM" id="SSF48452">
    <property type="entry name" value="TPR-like"/>
    <property type="match status" value="1"/>
</dbReference>
<reference evidence="1 2" key="1">
    <citation type="submission" date="2016-10" db="EMBL/GenBank/DDBJ databases">
        <authorList>
            <person name="de Groot N.N."/>
        </authorList>
    </citation>
    <scope>NUCLEOTIDE SEQUENCE [LARGE SCALE GENOMIC DNA]</scope>
    <source>
        <strain evidence="1 2">CGMCC 4.5739</strain>
    </source>
</reference>
<keyword evidence="2" id="KW-1185">Reference proteome</keyword>
<dbReference type="EMBL" id="FOLM01000006">
    <property type="protein sequence ID" value="SFC78286.1"/>
    <property type="molecule type" value="Genomic_DNA"/>
</dbReference>
<organism evidence="1 2">
    <name type="scientific">Streptomyces aidingensis</name>
    <dbReference type="NCBI Taxonomy" id="910347"/>
    <lineage>
        <taxon>Bacteria</taxon>
        <taxon>Bacillati</taxon>
        <taxon>Actinomycetota</taxon>
        <taxon>Actinomycetes</taxon>
        <taxon>Kitasatosporales</taxon>
        <taxon>Streptomycetaceae</taxon>
        <taxon>Streptomyces</taxon>
    </lineage>
</organism>
<evidence type="ECO:0000313" key="2">
    <source>
        <dbReference type="Proteomes" id="UP000199207"/>
    </source>
</evidence>
<dbReference type="Proteomes" id="UP000199207">
    <property type="component" value="Unassembled WGS sequence"/>
</dbReference>